<dbReference type="AlphaFoldDB" id="A0AAV3QEZ2"/>
<keyword evidence="2" id="KW-1185">Reference proteome</keyword>
<dbReference type="Proteomes" id="UP001454036">
    <property type="component" value="Unassembled WGS sequence"/>
</dbReference>
<organism evidence="1 2">
    <name type="scientific">Lithospermum erythrorhizon</name>
    <name type="common">Purple gromwell</name>
    <name type="synonym">Lithospermum officinale var. erythrorhizon</name>
    <dbReference type="NCBI Taxonomy" id="34254"/>
    <lineage>
        <taxon>Eukaryota</taxon>
        <taxon>Viridiplantae</taxon>
        <taxon>Streptophyta</taxon>
        <taxon>Embryophyta</taxon>
        <taxon>Tracheophyta</taxon>
        <taxon>Spermatophyta</taxon>
        <taxon>Magnoliopsida</taxon>
        <taxon>eudicotyledons</taxon>
        <taxon>Gunneridae</taxon>
        <taxon>Pentapetalae</taxon>
        <taxon>asterids</taxon>
        <taxon>lamiids</taxon>
        <taxon>Boraginales</taxon>
        <taxon>Boraginaceae</taxon>
        <taxon>Boraginoideae</taxon>
        <taxon>Lithospermeae</taxon>
        <taxon>Lithospermum</taxon>
    </lineage>
</organism>
<sequence>MEANQEGGSISRPPKLDGSNYPYWKACMIAFLKSVDSRTWKSVSVDGHHPLLSLLKEKSRLSNLKSTGSLQRMNWH</sequence>
<gene>
    <name evidence="1" type="ORF">LIER_18694</name>
</gene>
<comment type="caution">
    <text evidence="1">The sequence shown here is derived from an EMBL/GenBank/DDBJ whole genome shotgun (WGS) entry which is preliminary data.</text>
</comment>
<name>A0AAV3QEZ2_LITER</name>
<evidence type="ECO:0000313" key="2">
    <source>
        <dbReference type="Proteomes" id="UP001454036"/>
    </source>
</evidence>
<proteinExistence type="predicted"/>
<accession>A0AAV3QEZ2</accession>
<protein>
    <recommendedName>
        <fullName evidence="3">Gag-pol polyprotein</fullName>
    </recommendedName>
</protein>
<dbReference type="EMBL" id="BAABME010004514">
    <property type="protein sequence ID" value="GAA0162652.1"/>
    <property type="molecule type" value="Genomic_DNA"/>
</dbReference>
<evidence type="ECO:0000313" key="1">
    <source>
        <dbReference type="EMBL" id="GAA0162652.1"/>
    </source>
</evidence>
<evidence type="ECO:0008006" key="3">
    <source>
        <dbReference type="Google" id="ProtNLM"/>
    </source>
</evidence>
<reference evidence="1 2" key="1">
    <citation type="submission" date="2024-01" db="EMBL/GenBank/DDBJ databases">
        <title>The complete chloroplast genome sequence of Lithospermum erythrorhizon: insights into the phylogenetic relationship among Boraginaceae species and the maternal lineages of purple gromwells.</title>
        <authorList>
            <person name="Okada T."/>
            <person name="Watanabe K."/>
        </authorList>
    </citation>
    <scope>NUCLEOTIDE SEQUENCE [LARGE SCALE GENOMIC DNA]</scope>
</reference>